<feature type="non-terminal residue" evidence="1">
    <location>
        <position position="1"/>
    </location>
</feature>
<dbReference type="GeneID" id="64590346"/>
<keyword evidence="2" id="KW-1185">Reference proteome</keyword>
<accession>A0A9P7DKI6</accession>
<proteinExistence type="predicted"/>
<dbReference type="RefSeq" id="XP_041162315.1">
    <property type="nucleotide sequence ID" value="XM_041296582.1"/>
</dbReference>
<feature type="non-terminal residue" evidence="1">
    <location>
        <position position="185"/>
    </location>
</feature>
<dbReference type="Proteomes" id="UP000719766">
    <property type="component" value="Unassembled WGS sequence"/>
</dbReference>
<protein>
    <submittedName>
        <fullName evidence="1">Uncharacterized protein</fullName>
    </submittedName>
</protein>
<dbReference type="AlphaFoldDB" id="A0A9P7DKI6"/>
<dbReference type="OrthoDB" id="3169660at2759"/>
<gene>
    <name evidence="1" type="ORF">HD556DRAFT_1211880</name>
</gene>
<name>A0A9P7DKI6_9AGAM</name>
<dbReference type="EMBL" id="JABBWE010000017">
    <property type="protein sequence ID" value="KAG1797044.1"/>
    <property type="molecule type" value="Genomic_DNA"/>
</dbReference>
<evidence type="ECO:0000313" key="1">
    <source>
        <dbReference type="EMBL" id="KAG1797044.1"/>
    </source>
</evidence>
<comment type="caution">
    <text evidence="1">The sequence shown here is derived from an EMBL/GenBank/DDBJ whole genome shotgun (WGS) entry which is preliminary data.</text>
</comment>
<sequence>HQFSSSTFYPDMRVAESEDVILQPLSVSIWFSGAVPRHIARSNIPIEITVALKDEFKSFTVPVIEIASQKPHLLNNTLAMQLTLMHSKFINFRQSPSVPDDDMSFSFLPLPPTFDHADSDHWAELLGNIQTWLVKSADPTMPEWTWGREAFWYAFIATHPDFPSGKWSFWDPSIPLEGQFIEEWV</sequence>
<evidence type="ECO:0000313" key="2">
    <source>
        <dbReference type="Proteomes" id="UP000719766"/>
    </source>
</evidence>
<reference evidence="1" key="1">
    <citation type="journal article" date="2020" name="New Phytol.">
        <title>Comparative genomics reveals dynamic genome evolution in host specialist ectomycorrhizal fungi.</title>
        <authorList>
            <person name="Lofgren L.A."/>
            <person name="Nguyen N.H."/>
            <person name="Vilgalys R."/>
            <person name="Ruytinx J."/>
            <person name="Liao H.L."/>
            <person name="Branco S."/>
            <person name="Kuo A."/>
            <person name="LaButti K."/>
            <person name="Lipzen A."/>
            <person name="Andreopoulos W."/>
            <person name="Pangilinan J."/>
            <person name="Riley R."/>
            <person name="Hundley H."/>
            <person name="Na H."/>
            <person name="Barry K."/>
            <person name="Grigoriev I.V."/>
            <person name="Stajich J.E."/>
            <person name="Kennedy P.G."/>
        </authorList>
    </citation>
    <scope>NUCLEOTIDE SEQUENCE</scope>
    <source>
        <strain evidence="1">S12</strain>
    </source>
</reference>
<organism evidence="1 2">
    <name type="scientific">Suillus plorans</name>
    <dbReference type="NCBI Taxonomy" id="116603"/>
    <lineage>
        <taxon>Eukaryota</taxon>
        <taxon>Fungi</taxon>
        <taxon>Dikarya</taxon>
        <taxon>Basidiomycota</taxon>
        <taxon>Agaricomycotina</taxon>
        <taxon>Agaricomycetes</taxon>
        <taxon>Agaricomycetidae</taxon>
        <taxon>Boletales</taxon>
        <taxon>Suillineae</taxon>
        <taxon>Suillaceae</taxon>
        <taxon>Suillus</taxon>
    </lineage>
</organism>